<dbReference type="Gene3D" id="2.70.50.70">
    <property type="match status" value="1"/>
</dbReference>
<proteinExistence type="inferred from homology"/>
<keyword evidence="6" id="KW-0136">Cellulose degradation</keyword>
<keyword evidence="12" id="KW-0624">Polysaccharide degradation</keyword>
<evidence type="ECO:0000256" key="4">
    <source>
        <dbReference type="ARBA" id="ARBA00022723"/>
    </source>
</evidence>
<feature type="region of interest" description="Disordered" evidence="16">
    <location>
        <begin position="336"/>
        <end position="476"/>
    </location>
</feature>
<keyword evidence="5 17" id="KW-0732">Signal</keyword>
<feature type="signal peptide" evidence="17">
    <location>
        <begin position="1"/>
        <end position="20"/>
    </location>
</feature>
<dbReference type="InterPro" id="IPR049892">
    <property type="entry name" value="AA9"/>
</dbReference>
<keyword evidence="11" id="KW-0119">Carbohydrate metabolism</keyword>
<evidence type="ECO:0000256" key="3">
    <source>
        <dbReference type="ARBA" id="ARBA00022525"/>
    </source>
</evidence>
<dbReference type="Proteomes" id="UP001302321">
    <property type="component" value="Unassembled WGS sequence"/>
</dbReference>
<evidence type="ECO:0000256" key="2">
    <source>
        <dbReference type="ARBA" id="ARBA00004613"/>
    </source>
</evidence>
<dbReference type="CDD" id="cd21175">
    <property type="entry name" value="LPMO_AA9"/>
    <property type="match status" value="1"/>
</dbReference>
<evidence type="ECO:0000259" key="18">
    <source>
        <dbReference type="Pfam" id="PF03443"/>
    </source>
</evidence>
<evidence type="ECO:0000256" key="12">
    <source>
        <dbReference type="ARBA" id="ARBA00023326"/>
    </source>
</evidence>
<comment type="subcellular location">
    <subcellularLocation>
        <location evidence="2">Secreted</location>
    </subcellularLocation>
</comment>
<dbReference type="PANTHER" id="PTHR33353:SF32">
    <property type="entry name" value="ENDO-BETA-1,4-GLUCANASE D"/>
    <property type="match status" value="1"/>
</dbReference>
<organism evidence="19 20">
    <name type="scientific">Triangularia setosa</name>
    <dbReference type="NCBI Taxonomy" id="2587417"/>
    <lineage>
        <taxon>Eukaryota</taxon>
        <taxon>Fungi</taxon>
        <taxon>Dikarya</taxon>
        <taxon>Ascomycota</taxon>
        <taxon>Pezizomycotina</taxon>
        <taxon>Sordariomycetes</taxon>
        <taxon>Sordariomycetidae</taxon>
        <taxon>Sordariales</taxon>
        <taxon>Podosporaceae</taxon>
        <taxon>Triangularia</taxon>
    </lineage>
</organism>
<keyword evidence="20" id="KW-1185">Reference proteome</keyword>
<dbReference type="AlphaFoldDB" id="A0AAN6W606"/>
<dbReference type="EC" id="1.14.99.56" evidence="15"/>
<dbReference type="GO" id="GO:0016787">
    <property type="term" value="F:hydrolase activity"/>
    <property type="evidence" value="ECO:0007669"/>
    <property type="project" value="UniProtKB-KW"/>
</dbReference>
<feature type="compositionally biased region" description="Acidic residues" evidence="16">
    <location>
        <begin position="383"/>
        <end position="410"/>
    </location>
</feature>
<evidence type="ECO:0000256" key="15">
    <source>
        <dbReference type="ARBA" id="ARBA00047174"/>
    </source>
</evidence>
<feature type="compositionally biased region" description="Low complexity" evidence="16">
    <location>
        <begin position="411"/>
        <end position="438"/>
    </location>
</feature>
<evidence type="ECO:0000256" key="13">
    <source>
        <dbReference type="ARBA" id="ARBA00044502"/>
    </source>
</evidence>
<dbReference type="GO" id="GO:0030245">
    <property type="term" value="P:cellulose catabolic process"/>
    <property type="evidence" value="ECO:0007669"/>
    <property type="project" value="UniProtKB-KW"/>
</dbReference>
<keyword evidence="10" id="KW-1015">Disulfide bond</keyword>
<keyword evidence="19" id="KW-0378">Hydrolase</keyword>
<reference evidence="19" key="2">
    <citation type="submission" date="2023-05" db="EMBL/GenBank/DDBJ databases">
        <authorList>
            <consortium name="Lawrence Berkeley National Laboratory"/>
            <person name="Steindorff A."/>
            <person name="Hensen N."/>
            <person name="Bonometti L."/>
            <person name="Westerberg I."/>
            <person name="Brannstrom I.O."/>
            <person name="Guillou S."/>
            <person name="Cros-Aarteil S."/>
            <person name="Calhoun S."/>
            <person name="Haridas S."/>
            <person name="Kuo A."/>
            <person name="Mondo S."/>
            <person name="Pangilinan J."/>
            <person name="Riley R."/>
            <person name="Labutti K."/>
            <person name="Andreopoulos B."/>
            <person name="Lipzen A."/>
            <person name="Chen C."/>
            <person name="Yanf M."/>
            <person name="Daum C."/>
            <person name="Ng V."/>
            <person name="Clum A."/>
            <person name="Ohm R."/>
            <person name="Martin F."/>
            <person name="Silar P."/>
            <person name="Natvig D."/>
            <person name="Lalanne C."/>
            <person name="Gautier V."/>
            <person name="Ament-Velasquez S.L."/>
            <person name="Kruys A."/>
            <person name="Hutchinson M.I."/>
            <person name="Powell A.J."/>
            <person name="Barry K."/>
            <person name="Miller A.N."/>
            <person name="Grigoriev I.V."/>
            <person name="Debuchy R."/>
            <person name="Gladieux P."/>
            <person name="Thoren M.H."/>
            <person name="Johannesson H."/>
        </authorList>
    </citation>
    <scope>NUCLEOTIDE SEQUENCE</scope>
    <source>
        <strain evidence="19">CBS 892.96</strain>
    </source>
</reference>
<gene>
    <name evidence="19" type="ORF">QBC36DRAFT_301622</name>
</gene>
<comment type="similarity">
    <text evidence="13">Belongs to the polysaccharide monooxygenase AA9 family.</text>
</comment>
<evidence type="ECO:0000256" key="11">
    <source>
        <dbReference type="ARBA" id="ARBA00023277"/>
    </source>
</evidence>
<name>A0AAN6W606_9PEZI</name>
<evidence type="ECO:0000256" key="8">
    <source>
        <dbReference type="ARBA" id="ARBA00023008"/>
    </source>
</evidence>
<comment type="cofactor">
    <cofactor evidence="1">
        <name>Cu(2+)</name>
        <dbReference type="ChEBI" id="CHEBI:29036"/>
    </cofactor>
</comment>
<evidence type="ECO:0000313" key="19">
    <source>
        <dbReference type="EMBL" id="KAK4175875.1"/>
    </source>
</evidence>
<comment type="caution">
    <text evidence="19">The sequence shown here is derived from an EMBL/GenBank/DDBJ whole genome shotgun (WGS) entry which is preliminary data.</text>
</comment>
<evidence type="ECO:0000256" key="6">
    <source>
        <dbReference type="ARBA" id="ARBA00023001"/>
    </source>
</evidence>
<dbReference type="GO" id="GO:0004497">
    <property type="term" value="F:monooxygenase activity"/>
    <property type="evidence" value="ECO:0007669"/>
    <property type="project" value="UniProtKB-KW"/>
</dbReference>
<accession>A0AAN6W606</accession>
<evidence type="ECO:0000256" key="17">
    <source>
        <dbReference type="SAM" id="SignalP"/>
    </source>
</evidence>
<evidence type="ECO:0000256" key="10">
    <source>
        <dbReference type="ARBA" id="ARBA00023157"/>
    </source>
</evidence>
<keyword evidence="9" id="KW-0503">Monooxygenase</keyword>
<comment type="catalytic activity">
    <reaction evidence="14">
        <text>[(1-&gt;4)-beta-D-glucosyl]n+m + reduced acceptor + O2 = 4-dehydro-beta-D-glucosyl-[(1-&gt;4)-beta-D-glucosyl]n-1 + [(1-&gt;4)-beta-D-glucosyl]m + acceptor + H2O.</text>
        <dbReference type="EC" id="1.14.99.56"/>
    </reaction>
</comment>
<evidence type="ECO:0000313" key="20">
    <source>
        <dbReference type="Proteomes" id="UP001302321"/>
    </source>
</evidence>
<dbReference type="Pfam" id="PF03443">
    <property type="entry name" value="AA9"/>
    <property type="match status" value="1"/>
</dbReference>
<evidence type="ECO:0000256" key="9">
    <source>
        <dbReference type="ARBA" id="ARBA00023033"/>
    </source>
</evidence>
<dbReference type="PANTHER" id="PTHR33353">
    <property type="entry name" value="PUTATIVE (AFU_ORTHOLOGUE AFUA_1G12560)-RELATED"/>
    <property type="match status" value="1"/>
</dbReference>
<protein>
    <recommendedName>
        <fullName evidence="15">lytic cellulose monooxygenase (C4-dehydrogenating)</fullName>
        <ecNumber evidence="15">1.14.99.56</ecNumber>
    </recommendedName>
</protein>
<sequence length="476" mass="49717">MRSILFTAALATTFASLATAHTVLTTVFVNGVNQGDGTCIRMSKNPDRATFPIEGINNANMACGLEGANPVAFTCPAPAGSTLTFAFREWADEPTKGAGPIDPSHIGSIAIYLKQVSNIATSSPSGGGWFKIYSSGYDSSSKQWSAKKLIADKGLLSFSLPSGLPTGYYLARSEILAIHDVSGSGPQFFVNCAQLFVSGSTSGTLSIPSDKQVSIPGYLKSSDPGLTYNVYESNPGSKPYTVVGPAPFRPGGPGPSTAAKQTDGVIPAGCILKNANWCAKEVPDYANENECWKASDDCWAQLDKCYTSAPPSGSRGCKVWQEKKCDVIVEACRSGDWKGPRNKGQKVGTDGESSAPVPGRVPGVGTAPGVEEPVTPTPTPVEEGGDDYESGEGSGEGEEEEEEDEDEEVDVPVPTTRGAVVVTTPVPTTFVTRPAATTDAGAPVTTAPPAQGGGKKKGCKKGTKNYRRRLGENQGR</sequence>
<keyword evidence="8" id="KW-0186">Copper</keyword>
<dbReference type="EMBL" id="MU866217">
    <property type="protein sequence ID" value="KAK4175875.1"/>
    <property type="molecule type" value="Genomic_DNA"/>
</dbReference>
<feature type="compositionally biased region" description="Basic residues" evidence="16">
    <location>
        <begin position="454"/>
        <end position="468"/>
    </location>
</feature>
<keyword evidence="4" id="KW-0479">Metal-binding</keyword>
<dbReference type="GO" id="GO:0046872">
    <property type="term" value="F:metal ion binding"/>
    <property type="evidence" value="ECO:0007669"/>
    <property type="project" value="UniProtKB-KW"/>
</dbReference>
<reference evidence="19" key="1">
    <citation type="journal article" date="2023" name="Mol. Phylogenet. Evol.">
        <title>Genome-scale phylogeny and comparative genomics of the fungal order Sordariales.</title>
        <authorList>
            <person name="Hensen N."/>
            <person name="Bonometti L."/>
            <person name="Westerberg I."/>
            <person name="Brannstrom I.O."/>
            <person name="Guillou S."/>
            <person name="Cros-Aarteil S."/>
            <person name="Calhoun S."/>
            <person name="Haridas S."/>
            <person name="Kuo A."/>
            <person name="Mondo S."/>
            <person name="Pangilinan J."/>
            <person name="Riley R."/>
            <person name="LaButti K."/>
            <person name="Andreopoulos B."/>
            <person name="Lipzen A."/>
            <person name="Chen C."/>
            <person name="Yan M."/>
            <person name="Daum C."/>
            <person name="Ng V."/>
            <person name="Clum A."/>
            <person name="Steindorff A."/>
            <person name="Ohm R.A."/>
            <person name="Martin F."/>
            <person name="Silar P."/>
            <person name="Natvig D.O."/>
            <person name="Lalanne C."/>
            <person name="Gautier V."/>
            <person name="Ament-Velasquez S.L."/>
            <person name="Kruys A."/>
            <person name="Hutchinson M.I."/>
            <person name="Powell A.J."/>
            <person name="Barry K."/>
            <person name="Miller A.N."/>
            <person name="Grigoriev I.V."/>
            <person name="Debuchy R."/>
            <person name="Gladieux P."/>
            <person name="Hiltunen Thoren M."/>
            <person name="Johannesson H."/>
        </authorList>
    </citation>
    <scope>NUCLEOTIDE SEQUENCE</scope>
    <source>
        <strain evidence="19">CBS 892.96</strain>
    </source>
</reference>
<evidence type="ECO:0000256" key="16">
    <source>
        <dbReference type="SAM" id="MobiDB-lite"/>
    </source>
</evidence>
<evidence type="ECO:0000256" key="7">
    <source>
        <dbReference type="ARBA" id="ARBA00023002"/>
    </source>
</evidence>
<dbReference type="InterPro" id="IPR005103">
    <property type="entry name" value="AA9_LPMO"/>
</dbReference>
<feature type="domain" description="Auxiliary Activity family 9 catalytic" evidence="18">
    <location>
        <begin position="21"/>
        <end position="235"/>
    </location>
</feature>
<evidence type="ECO:0000256" key="1">
    <source>
        <dbReference type="ARBA" id="ARBA00001973"/>
    </source>
</evidence>
<dbReference type="GO" id="GO:0005576">
    <property type="term" value="C:extracellular region"/>
    <property type="evidence" value="ECO:0007669"/>
    <property type="project" value="UniProtKB-SubCell"/>
</dbReference>
<keyword evidence="3" id="KW-0964">Secreted</keyword>
<evidence type="ECO:0000256" key="5">
    <source>
        <dbReference type="ARBA" id="ARBA00022729"/>
    </source>
</evidence>
<keyword evidence="7" id="KW-0560">Oxidoreductase</keyword>
<feature type="chain" id="PRO_5042826088" description="lytic cellulose monooxygenase (C4-dehydrogenating)" evidence="17">
    <location>
        <begin position="21"/>
        <end position="476"/>
    </location>
</feature>
<evidence type="ECO:0000256" key="14">
    <source>
        <dbReference type="ARBA" id="ARBA00045077"/>
    </source>
</evidence>